<comment type="caution">
    <text evidence="2">The sequence shown here is derived from an EMBL/GenBank/DDBJ whole genome shotgun (WGS) entry which is preliminary data.</text>
</comment>
<evidence type="ECO:0000313" key="2">
    <source>
        <dbReference type="EMBL" id="KAF2586458.1"/>
    </source>
</evidence>
<organism evidence="2">
    <name type="scientific">Brassica cretica</name>
    <name type="common">Mustard</name>
    <dbReference type="NCBI Taxonomy" id="69181"/>
    <lineage>
        <taxon>Eukaryota</taxon>
        <taxon>Viridiplantae</taxon>
        <taxon>Streptophyta</taxon>
        <taxon>Embryophyta</taxon>
        <taxon>Tracheophyta</taxon>
        <taxon>Spermatophyta</taxon>
        <taxon>Magnoliopsida</taxon>
        <taxon>eudicotyledons</taxon>
        <taxon>Gunneridae</taxon>
        <taxon>Pentapetalae</taxon>
        <taxon>rosids</taxon>
        <taxon>malvids</taxon>
        <taxon>Brassicales</taxon>
        <taxon>Brassicaceae</taxon>
        <taxon>Brassiceae</taxon>
        <taxon>Brassica</taxon>
    </lineage>
</organism>
<dbReference type="AlphaFoldDB" id="A0A8S9JY18"/>
<dbReference type="EMBL" id="QGKY02000246">
    <property type="protein sequence ID" value="KAF2586458.1"/>
    <property type="molecule type" value="Genomic_DNA"/>
</dbReference>
<proteinExistence type="predicted"/>
<reference evidence="2" key="1">
    <citation type="submission" date="2019-12" db="EMBL/GenBank/DDBJ databases">
        <title>Genome sequencing and annotation of Brassica cretica.</title>
        <authorList>
            <person name="Studholme D.J."/>
            <person name="Sarris P.F."/>
        </authorList>
    </citation>
    <scope>NUCLEOTIDE SEQUENCE</scope>
    <source>
        <strain evidence="2">PFS-102/07</strain>
        <tissue evidence="2">Leaf</tissue>
    </source>
</reference>
<gene>
    <name evidence="2" type="ORF">F2Q70_00036831</name>
</gene>
<accession>A0A8S9JY18</accession>
<sequence length="104" mass="12397">MEKVKVEKAKVEKAKMDVGSGSSTRSRILLGDECNYFSWFDEEEGTKWQRRDLIEARDEIRQKTRVIEQLIKEISEMKSNLETKETVNDENEDEIVRKFEEFYV</sequence>
<protein>
    <submittedName>
        <fullName evidence="2">Uncharacterized protein</fullName>
    </submittedName>
</protein>
<evidence type="ECO:0000256" key="1">
    <source>
        <dbReference type="SAM" id="Coils"/>
    </source>
</evidence>
<name>A0A8S9JY18_BRACR</name>
<feature type="coiled-coil region" evidence="1">
    <location>
        <begin position="53"/>
        <end position="94"/>
    </location>
</feature>
<keyword evidence="1" id="KW-0175">Coiled coil</keyword>